<keyword evidence="4" id="KW-1185">Reference proteome</keyword>
<evidence type="ECO:0000256" key="1">
    <source>
        <dbReference type="SAM" id="SignalP"/>
    </source>
</evidence>
<sequence>MFSSLFLLSFSFFALFLLLIPAFSDPLFPIVPTKFGQVKGFVHSLSPSPSAFRFRSVDVFFGIPFATPPIGEFRFEKPIPPKRWHGVRNAIRPVSPCVPHARELCNKCSEDCLYLNIFTPHQHSLSRKR</sequence>
<dbReference type="InterPro" id="IPR029058">
    <property type="entry name" value="AB_hydrolase_fold"/>
</dbReference>
<feature type="chain" id="PRO_5044810790" description="Carboxylesterase type B domain-containing protein" evidence="1">
    <location>
        <begin position="25"/>
        <end position="129"/>
    </location>
</feature>
<proteinExistence type="predicted"/>
<dbReference type="PANTHER" id="PTHR11559">
    <property type="entry name" value="CARBOXYLESTERASE"/>
    <property type="match status" value="1"/>
</dbReference>
<accession>A0ABD2KKJ3</accession>
<dbReference type="PROSITE" id="PS00941">
    <property type="entry name" value="CARBOXYLESTERASE_B_2"/>
    <property type="match status" value="1"/>
</dbReference>
<dbReference type="SUPFAM" id="SSF53474">
    <property type="entry name" value="alpha/beta-Hydrolases"/>
    <property type="match status" value="1"/>
</dbReference>
<feature type="signal peptide" evidence="1">
    <location>
        <begin position="1"/>
        <end position="24"/>
    </location>
</feature>
<evidence type="ECO:0000313" key="3">
    <source>
        <dbReference type="EMBL" id="KAL3103460.1"/>
    </source>
</evidence>
<reference evidence="3 4" key="1">
    <citation type="submission" date="2024-10" db="EMBL/GenBank/DDBJ databases">
        <authorList>
            <person name="Kim D."/>
        </authorList>
    </citation>
    <scope>NUCLEOTIDE SEQUENCE [LARGE SCALE GENOMIC DNA]</scope>
    <source>
        <strain evidence="3">BH-2024</strain>
    </source>
</reference>
<dbReference type="InterPro" id="IPR019819">
    <property type="entry name" value="Carboxylesterase_B_CS"/>
</dbReference>
<evidence type="ECO:0000259" key="2">
    <source>
        <dbReference type="Pfam" id="PF00135"/>
    </source>
</evidence>
<protein>
    <recommendedName>
        <fullName evidence="2">Carboxylesterase type B domain-containing protein</fullName>
    </recommendedName>
</protein>
<keyword evidence="1" id="KW-0732">Signal</keyword>
<gene>
    <name evidence="3" type="ORF">niasHT_025327</name>
</gene>
<comment type="caution">
    <text evidence="3">The sequence shown here is derived from an EMBL/GenBank/DDBJ whole genome shotgun (WGS) entry which is preliminary data.</text>
</comment>
<organism evidence="3 4">
    <name type="scientific">Heterodera trifolii</name>
    <dbReference type="NCBI Taxonomy" id="157864"/>
    <lineage>
        <taxon>Eukaryota</taxon>
        <taxon>Metazoa</taxon>
        <taxon>Ecdysozoa</taxon>
        <taxon>Nematoda</taxon>
        <taxon>Chromadorea</taxon>
        <taxon>Rhabditida</taxon>
        <taxon>Tylenchina</taxon>
        <taxon>Tylenchomorpha</taxon>
        <taxon>Tylenchoidea</taxon>
        <taxon>Heteroderidae</taxon>
        <taxon>Heteroderinae</taxon>
        <taxon>Heterodera</taxon>
    </lineage>
</organism>
<dbReference type="AlphaFoldDB" id="A0ABD2KKJ3"/>
<evidence type="ECO:0000313" key="4">
    <source>
        <dbReference type="Proteomes" id="UP001620626"/>
    </source>
</evidence>
<dbReference type="Gene3D" id="3.40.50.1820">
    <property type="entry name" value="alpha/beta hydrolase"/>
    <property type="match status" value="1"/>
</dbReference>
<dbReference type="Proteomes" id="UP001620626">
    <property type="component" value="Unassembled WGS sequence"/>
</dbReference>
<feature type="domain" description="Carboxylesterase type B" evidence="2">
    <location>
        <begin position="29"/>
        <end position="123"/>
    </location>
</feature>
<dbReference type="EMBL" id="JBICBT010000735">
    <property type="protein sequence ID" value="KAL3103460.1"/>
    <property type="molecule type" value="Genomic_DNA"/>
</dbReference>
<name>A0ABD2KKJ3_9BILA</name>
<dbReference type="InterPro" id="IPR050309">
    <property type="entry name" value="Type-B_Carboxylest/Lipase"/>
</dbReference>
<dbReference type="Pfam" id="PF00135">
    <property type="entry name" value="COesterase"/>
    <property type="match status" value="1"/>
</dbReference>
<dbReference type="InterPro" id="IPR002018">
    <property type="entry name" value="CarbesteraseB"/>
</dbReference>